<organism evidence="3 4">
    <name type="scientific">Shouchella xiaoxiensis</name>
    <dbReference type="NCBI Taxonomy" id="766895"/>
    <lineage>
        <taxon>Bacteria</taxon>
        <taxon>Bacillati</taxon>
        <taxon>Bacillota</taxon>
        <taxon>Bacilli</taxon>
        <taxon>Bacillales</taxon>
        <taxon>Bacillaceae</taxon>
        <taxon>Shouchella</taxon>
    </lineage>
</organism>
<dbReference type="RefSeq" id="WP_239586567.1">
    <property type="nucleotide sequence ID" value="NZ_JAFBCV010000002.1"/>
</dbReference>
<protein>
    <submittedName>
        <fullName evidence="3">RNA-binding protein YlmH</fullName>
    </submittedName>
</protein>
<dbReference type="PROSITE" id="PS50889">
    <property type="entry name" value="S4"/>
    <property type="match status" value="1"/>
</dbReference>
<dbReference type="Pfam" id="PF17774">
    <property type="entry name" value="YlmH_RBD"/>
    <property type="match status" value="1"/>
</dbReference>
<keyword evidence="4" id="KW-1185">Reference proteome</keyword>
<evidence type="ECO:0000313" key="3">
    <source>
        <dbReference type="EMBL" id="MBM7837570.1"/>
    </source>
</evidence>
<dbReference type="EMBL" id="JAFBCV010000002">
    <property type="protein sequence ID" value="MBM7837570.1"/>
    <property type="molecule type" value="Genomic_DNA"/>
</dbReference>
<sequence length="255" mass="29146">MSMYEHFRPEEHSFIDQMKTVYEQVTMYHQTKLTDFLDPRQQDILVAIIGKDDACELQFYGGADGCERKRASIRPAYLNDEPVEWNMTFLKASYSSKFTSLAHRDVLGALMNTGLKREKFGDIAIHDNYFLIACTDNSATYVRMSLEQVGRTSVQFEEMDQFVMTEEDWTETEILLSSLRLDSVIATVYGLSRGKAAEAIVKGLVKVNWKKTENTAFRLDANDYLSLRGYGRGKIITINGTTKKDKLKVTVGRKQ</sequence>
<dbReference type="SUPFAM" id="SSF55174">
    <property type="entry name" value="Alpha-L RNA-binding motif"/>
    <property type="match status" value="1"/>
</dbReference>
<feature type="domain" description="RNA-binding S4" evidence="2">
    <location>
        <begin position="179"/>
        <end position="236"/>
    </location>
</feature>
<evidence type="ECO:0000259" key="2">
    <source>
        <dbReference type="SMART" id="SM00363"/>
    </source>
</evidence>
<accession>A0ABS2SRW6</accession>
<comment type="caution">
    <text evidence="3">The sequence shown here is derived from an EMBL/GenBank/DDBJ whole genome shotgun (WGS) entry which is preliminary data.</text>
</comment>
<dbReference type="Proteomes" id="UP001179280">
    <property type="component" value="Unassembled WGS sequence"/>
</dbReference>
<name>A0ABS2SRW6_9BACI</name>
<dbReference type="PANTHER" id="PTHR13633">
    <property type="entry name" value="MITOCHONDRIAL TRANSCRIPTION RESCUE FACTOR 1"/>
    <property type="match status" value="1"/>
</dbReference>
<proteinExistence type="predicted"/>
<dbReference type="InterPro" id="IPR012677">
    <property type="entry name" value="Nucleotide-bd_a/b_plait_sf"/>
</dbReference>
<keyword evidence="1" id="KW-0694">RNA-binding</keyword>
<dbReference type="InterPro" id="IPR002942">
    <property type="entry name" value="S4_RNA-bd"/>
</dbReference>
<dbReference type="Gene3D" id="3.30.1370.160">
    <property type="match status" value="1"/>
</dbReference>
<evidence type="ECO:0000256" key="1">
    <source>
        <dbReference type="PROSITE-ProRule" id="PRU00182"/>
    </source>
</evidence>
<dbReference type="Gene3D" id="3.30.70.330">
    <property type="match status" value="1"/>
</dbReference>
<dbReference type="InterPro" id="IPR036986">
    <property type="entry name" value="S4_RNA-bd_sf"/>
</dbReference>
<dbReference type="SMART" id="SM00363">
    <property type="entry name" value="S4"/>
    <property type="match status" value="1"/>
</dbReference>
<dbReference type="Gene3D" id="3.10.290.10">
    <property type="entry name" value="RNA-binding S4 domain"/>
    <property type="match status" value="1"/>
</dbReference>
<dbReference type="PANTHER" id="PTHR13633:SF3">
    <property type="entry name" value="MITOCHONDRIAL TRANSCRIPTION RESCUE FACTOR 1"/>
    <property type="match status" value="1"/>
</dbReference>
<evidence type="ECO:0000313" key="4">
    <source>
        <dbReference type="Proteomes" id="UP001179280"/>
    </source>
</evidence>
<dbReference type="CDD" id="cd00165">
    <property type="entry name" value="S4"/>
    <property type="match status" value="1"/>
</dbReference>
<reference evidence="3" key="1">
    <citation type="submission" date="2021-01" db="EMBL/GenBank/DDBJ databases">
        <title>Genomic Encyclopedia of Type Strains, Phase IV (KMG-IV): sequencing the most valuable type-strain genomes for metagenomic binning, comparative biology and taxonomic classification.</title>
        <authorList>
            <person name="Goeker M."/>
        </authorList>
    </citation>
    <scope>NUCLEOTIDE SEQUENCE</scope>
    <source>
        <strain evidence="3">DSM 21943</strain>
    </source>
</reference>
<gene>
    <name evidence="3" type="ORF">JOC54_000801</name>
</gene>
<dbReference type="InterPro" id="IPR040591">
    <property type="entry name" value="RqcP2_RBD"/>
</dbReference>
<dbReference type="Pfam" id="PF01479">
    <property type="entry name" value="S4"/>
    <property type="match status" value="1"/>
</dbReference>